<reference evidence="1" key="1">
    <citation type="submission" date="2020-11" db="EMBL/GenBank/DDBJ databases">
        <authorList>
            <consortium name="DOE Joint Genome Institute"/>
            <person name="Ahrendt S."/>
            <person name="Riley R."/>
            <person name="Andreopoulos W."/>
            <person name="Labutti K."/>
            <person name="Pangilinan J."/>
            <person name="Ruiz-Duenas F.J."/>
            <person name="Barrasa J.M."/>
            <person name="Sanchez-Garcia M."/>
            <person name="Camarero S."/>
            <person name="Miyauchi S."/>
            <person name="Serrano A."/>
            <person name="Linde D."/>
            <person name="Babiker R."/>
            <person name="Drula E."/>
            <person name="Ayuso-Fernandez I."/>
            <person name="Pacheco R."/>
            <person name="Padilla G."/>
            <person name="Ferreira P."/>
            <person name="Barriuso J."/>
            <person name="Kellner H."/>
            <person name="Castanera R."/>
            <person name="Alfaro M."/>
            <person name="Ramirez L."/>
            <person name="Pisabarro A.G."/>
            <person name="Kuo A."/>
            <person name="Tritt A."/>
            <person name="Lipzen A."/>
            <person name="He G."/>
            <person name="Yan M."/>
            <person name="Ng V."/>
            <person name="Cullen D."/>
            <person name="Martin F."/>
            <person name="Rosso M.-N."/>
            <person name="Henrissat B."/>
            <person name="Hibbett D."/>
            <person name="Martinez A.T."/>
            <person name="Grigoriev I.V."/>
        </authorList>
    </citation>
    <scope>NUCLEOTIDE SEQUENCE</scope>
    <source>
        <strain evidence="1">CBS 506.95</strain>
    </source>
</reference>
<evidence type="ECO:0000313" key="2">
    <source>
        <dbReference type="Proteomes" id="UP000807306"/>
    </source>
</evidence>
<gene>
    <name evidence="1" type="ORF">CPB83DRAFT_906952</name>
</gene>
<accession>A0A9P6JPJ0</accession>
<evidence type="ECO:0008006" key="3">
    <source>
        <dbReference type="Google" id="ProtNLM"/>
    </source>
</evidence>
<dbReference type="EMBL" id="MU157854">
    <property type="protein sequence ID" value="KAF9528226.1"/>
    <property type="molecule type" value="Genomic_DNA"/>
</dbReference>
<proteinExistence type="predicted"/>
<comment type="caution">
    <text evidence="1">The sequence shown here is derived from an EMBL/GenBank/DDBJ whole genome shotgun (WGS) entry which is preliminary data.</text>
</comment>
<protein>
    <recommendedName>
        <fullName evidence="3">F-box domain-containing protein</fullName>
    </recommendedName>
</protein>
<evidence type="ECO:0000313" key="1">
    <source>
        <dbReference type="EMBL" id="KAF9528226.1"/>
    </source>
</evidence>
<dbReference type="AlphaFoldDB" id="A0A9P6JPJ0"/>
<dbReference type="Proteomes" id="UP000807306">
    <property type="component" value="Unassembled WGS sequence"/>
</dbReference>
<name>A0A9P6JPJ0_9AGAR</name>
<keyword evidence="2" id="KW-1185">Reference proteome</keyword>
<sequence>MVTLEMKQKLRTRHEGGKNEKTRNYHATNYREALNEKNRWLSLPTELTIAIFLLCDAVNSTWHEWSLGPGVDDISHFSLPIEFILSSICRRWRYLSLDLPALWKRFVYIRLPSGFNFGDFPPEKLSIYEERSGGQLEDIYLDIFNADYKNEFAKFIDDIFLRHSQTLRRFSLISKGAFEISFHLLDLFPDASVPNLEYFAAFAFLKNGFIPPEMGGVKPELFMNGAPSTYVAMASSPGMVFRPQQTFPHCR</sequence>
<dbReference type="OrthoDB" id="3365698at2759"/>
<organism evidence="1 2">
    <name type="scientific">Crepidotus variabilis</name>
    <dbReference type="NCBI Taxonomy" id="179855"/>
    <lineage>
        <taxon>Eukaryota</taxon>
        <taxon>Fungi</taxon>
        <taxon>Dikarya</taxon>
        <taxon>Basidiomycota</taxon>
        <taxon>Agaricomycotina</taxon>
        <taxon>Agaricomycetes</taxon>
        <taxon>Agaricomycetidae</taxon>
        <taxon>Agaricales</taxon>
        <taxon>Agaricineae</taxon>
        <taxon>Crepidotaceae</taxon>
        <taxon>Crepidotus</taxon>
    </lineage>
</organism>